<dbReference type="Gene3D" id="2.60.120.200">
    <property type="match status" value="3"/>
</dbReference>
<dbReference type="InterPro" id="IPR007110">
    <property type="entry name" value="Ig-like_dom"/>
</dbReference>
<dbReference type="SUPFAM" id="SSF49899">
    <property type="entry name" value="Concanavalin A-like lectins/glucanases"/>
    <property type="match status" value="3"/>
</dbReference>
<dbReference type="InterPro" id="IPR003598">
    <property type="entry name" value="Ig_sub2"/>
</dbReference>
<proteinExistence type="predicted"/>
<keyword evidence="1" id="KW-0732">Signal</keyword>
<dbReference type="GO" id="GO:0098609">
    <property type="term" value="P:cell-cell adhesion"/>
    <property type="evidence" value="ECO:0007669"/>
    <property type="project" value="TreeGrafter"/>
</dbReference>
<dbReference type="EMBL" id="UINC01007021">
    <property type="protein sequence ID" value="SVA30978.1"/>
    <property type="molecule type" value="Genomic_DNA"/>
</dbReference>
<evidence type="ECO:0000259" key="4">
    <source>
        <dbReference type="PROSITE" id="PS50835"/>
    </source>
</evidence>
<dbReference type="Pfam" id="PF13927">
    <property type="entry name" value="Ig_3"/>
    <property type="match status" value="1"/>
</dbReference>
<dbReference type="SUPFAM" id="SSF48726">
    <property type="entry name" value="Immunoglobulin"/>
    <property type="match status" value="3"/>
</dbReference>
<feature type="domain" description="Ig-like" evidence="4">
    <location>
        <begin position="861"/>
        <end position="939"/>
    </location>
</feature>
<dbReference type="PROSITE" id="PS50835">
    <property type="entry name" value="IG_LIKE"/>
    <property type="match status" value="3"/>
</dbReference>
<gene>
    <name evidence="5" type="ORF">METZ01_LOCUS83832</name>
</gene>
<dbReference type="SMART" id="SM00560">
    <property type="entry name" value="LamGL"/>
    <property type="match status" value="2"/>
</dbReference>
<dbReference type="AlphaFoldDB" id="A0A381UTM3"/>
<keyword evidence="2" id="KW-0677">Repeat</keyword>
<dbReference type="SMART" id="SM00408">
    <property type="entry name" value="IGc2"/>
    <property type="match status" value="3"/>
</dbReference>
<dbReference type="InterPro" id="IPR013098">
    <property type="entry name" value="Ig_I-set"/>
</dbReference>
<dbReference type="PANTHER" id="PTHR44170:SF32">
    <property type="entry name" value="PROTEIN TURTLE-LIKE PROTEIN"/>
    <property type="match status" value="1"/>
</dbReference>
<feature type="domain" description="Ig-like" evidence="4">
    <location>
        <begin position="247"/>
        <end position="326"/>
    </location>
</feature>
<evidence type="ECO:0000256" key="3">
    <source>
        <dbReference type="ARBA" id="ARBA00023157"/>
    </source>
</evidence>
<dbReference type="Pfam" id="PF07679">
    <property type="entry name" value="I-set"/>
    <property type="match status" value="1"/>
</dbReference>
<organism evidence="5">
    <name type="scientific">marine metagenome</name>
    <dbReference type="NCBI Taxonomy" id="408172"/>
    <lineage>
        <taxon>unclassified sequences</taxon>
        <taxon>metagenomes</taxon>
        <taxon>ecological metagenomes</taxon>
    </lineage>
</organism>
<keyword evidence="3" id="KW-1015">Disulfide bond</keyword>
<sequence>MKIHKTILLFLLALNWSTTLEAEISFVGNDWDTNAKWRDPSVSKVNDTDQDHIYGSAGYYLAAGLREGYKGTFLGDHVIAGESNTDDINTLPDYITSLEFADTAERGRSWGGQGANFGRLDVVSGSTGLTGAPILKTGEFTDPMVLILKRTDSPAFRLTLILGNNPNEAGFDDPEGQLITIDDGSESVSELTGDLDLDRTEGYTTYQTWDISAGSSDIEIELIGMPEGTGVARLTGFAIDVAGVNPPEILGQPVGGLFLAGTQIELSVSAGGSNPKFQWHKDGQVIAGATNSILSLNNLNSTDAGAYHVVVSNSAGSATSEVAEISLAENLSAQIANYQAKVAAVPSLISNYTFDGLNLDDRAGPNNGMAAGAVSFGEGLGGGAAKALLLNGSGHVNLEAPQSFDFFDLSGTIQLWLRADWTTSPGYNPCIFADRDGAQVNYSLHLTANKNQIVFWNGTAAAVANIPAAGLDWHLLSAVFENGNYSLYWDGEEILTTELDLGPAPEAPTQLGSSSPGGAESWVGALDEVAFFEDPLSADTIESHYLAFLAGEPPSIRTEPVGGVYLVGKPLELTVDAVGTALSYQWFKNDTAIEGSTADSLSVPSVTLADQGSYHVIVSNPAGSSLSNSVEITIAEALAPNLIEFQTAVKNQEGLLSYYTFDDANAEDSQGSNDGTLAGAVTFGEGIGGGAAKGLNMDGEGHLTFGPVDAFDFFDGIGTVQLWLRADWTSGPGFNPCIFSDREGGPVNYSIHLNQEKTAIMYWNGSGVSSMGIPNAGQDWHLLTVVFDIDTWAVYWDGQFVEELEHAMGPSSEVATHIGSSSTAGGEVWPGAMDEVAFFNEALSASDVEAMFNAFAAGEPPEILADPEGGRFFAGADAELAVQARGANIEFQWTKDGELIAGVTSETLILSSLSSDDQGSYQVTVSNGSGEVTSAAALVVVVTPDLEAYQVAVRNEDSLISYYTFDDETAADSVAGNDGLLEGAVDFQTGLGGTADRALILDGQSHVALTEVEDFDFTDGTGTVEAWIRADWDGSPGYNPCIIANRDGGPVRWSMHMSLNKAATGVWNGASYAPQPISGADGTWRHLVVVYTETGIEVYWDGELAGTSSQTLTGPIGPTQFGSSSNLDTTEGWIGALDEIAFYSEPLTPSVIQAHYEALVGPLQQADPILSYQLTGAELTISWPGELTGFMLESTSDLLTPTWEEVDGVNNNSVTVDSSQGTRFFRLRTP</sequence>
<dbReference type="InterPro" id="IPR013783">
    <property type="entry name" value="Ig-like_fold"/>
</dbReference>
<name>A0A381UTM3_9ZZZZ</name>
<feature type="domain" description="Ig-like" evidence="4">
    <location>
        <begin position="554"/>
        <end position="633"/>
    </location>
</feature>
<dbReference type="InterPro" id="IPR003599">
    <property type="entry name" value="Ig_sub"/>
</dbReference>
<evidence type="ECO:0000256" key="1">
    <source>
        <dbReference type="ARBA" id="ARBA00022729"/>
    </source>
</evidence>
<dbReference type="InterPro" id="IPR013320">
    <property type="entry name" value="ConA-like_dom_sf"/>
</dbReference>
<accession>A0A381UTM3</accession>
<dbReference type="PANTHER" id="PTHR44170">
    <property type="entry name" value="PROTEIN SIDEKICK"/>
    <property type="match status" value="1"/>
</dbReference>
<dbReference type="Gene3D" id="2.60.40.10">
    <property type="entry name" value="Immunoglobulins"/>
    <property type="match status" value="3"/>
</dbReference>
<dbReference type="SMART" id="SM00409">
    <property type="entry name" value="IG"/>
    <property type="match status" value="3"/>
</dbReference>
<reference evidence="5" key="1">
    <citation type="submission" date="2018-05" db="EMBL/GenBank/DDBJ databases">
        <authorList>
            <person name="Lanie J.A."/>
            <person name="Ng W.-L."/>
            <person name="Kazmierczak K.M."/>
            <person name="Andrzejewski T.M."/>
            <person name="Davidsen T.M."/>
            <person name="Wayne K.J."/>
            <person name="Tettelin H."/>
            <person name="Glass J.I."/>
            <person name="Rusch D."/>
            <person name="Podicherti R."/>
            <person name="Tsui H.-C.T."/>
            <person name="Winkler M.E."/>
        </authorList>
    </citation>
    <scope>NUCLEOTIDE SEQUENCE</scope>
</reference>
<dbReference type="Pfam" id="PF13895">
    <property type="entry name" value="Ig_2"/>
    <property type="match status" value="1"/>
</dbReference>
<evidence type="ECO:0000256" key="2">
    <source>
        <dbReference type="ARBA" id="ARBA00022737"/>
    </source>
</evidence>
<evidence type="ECO:0000313" key="5">
    <source>
        <dbReference type="EMBL" id="SVA30978.1"/>
    </source>
</evidence>
<dbReference type="Pfam" id="PF13385">
    <property type="entry name" value="Laminin_G_3"/>
    <property type="match status" value="3"/>
</dbReference>
<protein>
    <recommendedName>
        <fullName evidence="4">Ig-like domain-containing protein</fullName>
    </recommendedName>
</protein>
<dbReference type="InterPro" id="IPR006558">
    <property type="entry name" value="LamG-like"/>
</dbReference>
<dbReference type="InterPro" id="IPR036179">
    <property type="entry name" value="Ig-like_dom_sf"/>
</dbReference>